<reference evidence="3" key="2">
    <citation type="submission" date="2016-08" db="EMBL/GenBank/DDBJ databases">
        <authorList>
            <person name="Seilhamer J.J."/>
        </authorList>
    </citation>
    <scope>NUCLEOTIDE SEQUENCE [LARGE SCALE GENOMIC DNA]</scope>
    <source>
        <strain evidence="3">SA1</strain>
        <plasmid evidence="3">pSA1</plasmid>
    </source>
</reference>
<evidence type="ECO:0000256" key="1">
    <source>
        <dbReference type="SAM" id="SignalP"/>
    </source>
</evidence>
<dbReference type="AlphaFoldDB" id="A0A031J9H7"/>
<gene>
    <name evidence="3" type="ORF">BES08_20220</name>
    <name evidence="4" type="ORF">BV97_05540</name>
</gene>
<dbReference type="RefSeq" id="WP_051587231.1">
    <property type="nucleotide sequence ID" value="NZ_CP017076.1"/>
</dbReference>
<dbReference type="OrthoDB" id="7183137at2"/>
<reference evidence="6" key="3">
    <citation type="journal article" date="2017" name="J. Biotechnol.">
        <title>Complete genome sequence of Novosphingobium resinovorum SA1, a versatile xenobiotic-degrading bacterium capable of utilizing sulfanilic acid.</title>
        <authorList>
            <person name="Hegedus B."/>
            <person name="Kos P.B."/>
            <person name="Balint B."/>
            <person name="Maroti G."/>
            <person name="Gan H.M."/>
            <person name="Perei K."/>
            <person name="Rakhely G."/>
        </authorList>
    </citation>
    <scope>NUCLEOTIDE SEQUENCE [LARGE SCALE GENOMIC DNA]</scope>
    <source>
        <strain evidence="6">SA1</strain>
    </source>
</reference>
<keyword evidence="6" id="KW-1185">Reference proteome</keyword>
<feature type="chain" id="PRO_5014496802" evidence="1">
    <location>
        <begin position="21"/>
        <end position="306"/>
    </location>
</feature>
<proteinExistence type="predicted"/>
<evidence type="ECO:0000313" key="3">
    <source>
        <dbReference type="EMBL" id="AOR79201.1"/>
    </source>
</evidence>
<evidence type="ECO:0000259" key="2">
    <source>
        <dbReference type="Pfam" id="PF16747"/>
    </source>
</evidence>
<reference evidence="4 5" key="1">
    <citation type="submission" date="2014-03" db="EMBL/GenBank/DDBJ databases">
        <title>Whole genome sequence of Novosphingobium resinovorum KF1.</title>
        <authorList>
            <person name="Gan H.M."/>
            <person name="Gan H.Y."/>
            <person name="Chew T.H."/>
            <person name="Savka M.A."/>
        </authorList>
    </citation>
    <scope>NUCLEOTIDE SEQUENCE [LARGE SCALE GENOMIC DNA]</scope>
    <source>
        <strain evidence="4 5">KF1</strain>
    </source>
</reference>
<geneLocation type="plasmid" evidence="3 6">
    <name>pSA1</name>
</geneLocation>
<dbReference type="InterPro" id="IPR031939">
    <property type="entry name" value="Adhesin_E-like"/>
</dbReference>
<sequence>MKFGILAGGLLMLSPSMGLARTSQWWYVAQGADKVLFVDVESIERDGDIVRYDASQILREPGNPAASLRAFMIGDCRKRTETWDLVLRYGADDERLDKSALSYPGPNPIAAGSVGEAQLKFVCAADRTQTGGFPLAIDQVAFAEALIADTEALVSPADHHEQMRADPAVPVIRSSAPAPATFGTPQAIAAGQAVVPPRDYGKGVGILEAGDYDTMESGTIYDIAYLGIEEGELAFDLRGYSIGDLAHASSGQTMRFPASQKTIRIRDIEIAVLDATPRNLRFRASLAPKDTDDMPFVCADPACTAP</sequence>
<dbReference type="eggNOG" id="ENOG50346VE">
    <property type="taxonomic scope" value="Bacteria"/>
</dbReference>
<keyword evidence="3" id="KW-0614">Plasmid</keyword>
<dbReference type="Pfam" id="PF16747">
    <property type="entry name" value="Adhesin_E"/>
    <property type="match status" value="1"/>
</dbReference>
<evidence type="ECO:0000313" key="4">
    <source>
        <dbReference type="EMBL" id="EZP69856.1"/>
    </source>
</evidence>
<name>A0A031J9H7_9SPHN</name>
<dbReference type="Proteomes" id="UP000094626">
    <property type="component" value="Plasmid pSA1"/>
</dbReference>
<dbReference type="PATRIC" id="fig|158500.4.peg.5615"/>
<accession>A0A031J9H7</accession>
<organism evidence="4 5">
    <name type="scientific">Novosphingobium resinovorum</name>
    <dbReference type="NCBI Taxonomy" id="158500"/>
    <lineage>
        <taxon>Bacteria</taxon>
        <taxon>Pseudomonadati</taxon>
        <taxon>Pseudomonadota</taxon>
        <taxon>Alphaproteobacteria</taxon>
        <taxon>Sphingomonadales</taxon>
        <taxon>Sphingomonadaceae</taxon>
        <taxon>Novosphingobium</taxon>
    </lineage>
</organism>
<keyword evidence="1" id="KW-0732">Signal</keyword>
<dbReference type="EMBL" id="CP017076">
    <property type="protein sequence ID" value="AOR79201.1"/>
    <property type="molecule type" value="Genomic_DNA"/>
</dbReference>
<feature type="signal peptide" evidence="1">
    <location>
        <begin position="1"/>
        <end position="20"/>
    </location>
</feature>
<dbReference type="EMBL" id="JFYZ01000072">
    <property type="protein sequence ID" value="EZP69856.1"/>
    <property type="molecule type" value="Genomic_DNA"/>
</dbReference>
<evidence type="ECO:0000313" key="6">
    <source>
        <dbReference type="Proteomes" id="UP000094626"/>
    </source>
</evidence>
<evidence type="ECO:0000313" key="5">
    <source>
        <dbReference type="Proteomes" id="UP000024329"/>
    </source>
</evidence>
<feature type="domain" description="Surface-adhesin protein E-like" evidence="2">
    <location>
        <begin position="25"/>
        <end position="124"/>
    </location>
</feature>
<dbReference type="Proteomes" id="UP000024329">
    <property type="component" value="Unassembled WGS sequence"/>
</dbReference>
<dbReference type="KEGG" id="nre:BES08_20220"/>
<protein>
    <submittedName>
        <fullName evidence="4">TPR repeat-containing protein</fullName>
    </submittedName>
</protein>